<dbReference type="InterPro" id="IPR003593">
    <property type="entry name" value="AAA+_ATPase"/>
</dbReference>
<dbReference type="Gene3D" id="3.40.50.300">
    <property type="entry name" value="P-loop containing nucleotide triphosphate hydrolases"/>
    <property type="match status" value="1"/>
</dbReference>
<feature type="domain" description="AAA+ ATPase" evidence="2">
    <location>
        <begin position="443"/>
        <end position="625"/>
    </location>
</feature>
<dbReference type="SUPFAM" id="SSF52540">
    <property type="entry name" value="P-loop containing nucleoside triphosphate hydrolases"/>
    <property type="match status" value="1"/>
</dbReference>
<evidence type="ECO:0000313" key="3">
    <source>
        <dbReference type="EMBL" id="RDB22523.1"/>
    </source>
</evidence>
<keyword evidence="4" id="KW-1185">Reference proteome</keyword>
<reference evidence="3" key="1">
    <citation type="submission" date="2018-04" db="EMBL/GenBank/DDBJ databases">
        <title>Whole genome sequencing of Hypsizygus marmoreus.</title>
        <authorList>
            <person name="Choi I.-G."/>
            <person name="Min B."/>
            <person name="Kim J.-G."/>
            <person name="Kim S."/>
            <person name="Oh Y.-L."/>
            <person name="Kong W.-S."/>
            <person name="Park H."/>
            <person name="Jeong J."/>
            <person name="Song E.-S."/>
        </authorList>
    </citation>
    <scope>NUCLEOTIDE SEQUENCE [LARGE SCALE GENOMIC DNA]</scope>
    <source>
        <strain evidence="3">51987-8</strain>
    </source>
</reference>
<dbReference type="Pfam" id="PF00004">
    <property type="entry name" value="AAA"/>
    <property type="match status" value="1"/>
</dbReference>
<dbReference type="STRING" id="39966.A0A369JS50"/>
<dbReference type="GO" id="GO:0016887">
    <property type="term" value="F:ATP hydrolysis activity"/>
    <property type="evidence" value="ECO:0007669"/>
    <property type="project" value="InterPro"/>
</dbReference>
<gene>
    <name evidence="3" type="primary">Atad5</name>
    <name evidence="3" type="ORF">Hypma_010195</name>
</gene>
<evidence type="ECO:0000256" key="1">
    <source>
        <dbReference type="SAM" id="MobiDB-lite"/>
    </source>
</evidence>
<accession>A0A369JS50</accession>
<feature type="region of interest" description="Disordered" evidence="1">
    <location>
        <begin position="521"/>
        <end position="548"/>
    </location>
</feature>
<dbReference type="GO" id="GO:0005524">
    <property type="term" value="F:ATP binding"/>
    <property type="evidence" value="ECO:0007669"/>
    <property type="project" value="InterPro"/>
</dbReference>
<comment type="caution">
    <text evidence="3">The sequence shown here is derived from an EMBL/GenBank/DDBJ whole genome shotgun (WGS) entry which is preliminary data.</text>
</comment>
<feature type="compositionally biased region" description="Basic residues" evidence="1">
    <location>
        <begin position="359"/>
        <end position="379"/>
    </location>
</feature>
<organism evidence="3 4">
    <name type="scientific">Hypsizygus marmoreus</name>
    <name type="common">White beech mushroom</name>
    <name type="synonym">Agaricus marmoreus</name>
    <dbReference type="NCBI Taxonomy" id="39966"/>
    <lineage>
        <taxon>Eukaryota</taxon>
        <taxon>Fungi</taxon>
        <taxon>Dikarya</taxon>
        <taxon>Basidiomycota</taxon>
        <taxon>Agaricomycotina</taxon>
        <taxon>Agaricomycetes</taxon>
        <taxon>Agaricomycetidae</taxon>
        <taxon>Agaricales</taxon>
        <taxon>Tricholomatineae</taxon>
        <taxon>Lyophyllaceae</taxon>
        <taxon>Hypsizygus</taxon>
    </lineage>
</organism>
<proteinExistence type="predicted"/>
<dbReference type="InParanoid" id="A0A369JS50"/>
<feature type="compositionally biased region" description="Basic and acidic residues" evidence="1">
    <location>
        <begin position="342"/>
        <end position="358"/>
    </location>
</feature>
<evidence type="ECO:0000313" key="4">
    <source>
        <dbReference type="Proteomes" id="UP000076154"/>
    </source>
</evidence>
<dbReference type="PANTHER" id="PTHR23389">
    <property type="entry name" value="CHROMOSOME TRANSMISSION FIDELITY FACTOR 18"/>
    <property type="match status" value="1"/>
</dbReference>
<dbReference type="AlphaFoldDB" id="A0A369JS50"/>
<dbReference type="Proteomes" id="UP000076154">
    <property type="component" value="Unassembled WGS sequence"/>
</dbReference>
<feature type="region of interest" description="Disordered" evidence="1">
    <location>
        <begin position="338"/>
        <end position="379"/>
    </location>
</feature>
<dbReference type="GO" id="GO:0003677">
    <property type="term" value="F:DNA binding"/>
    <property type="evidence" value="ECO:0007669"/>
    <property type="project" value="TreeGrafter"/>
</dbReference>
<protein>
    <submittedName>
        <fullName evidence="3">ATPase family AAA domain-containing protein 5</fullName>
    </submittedName>
</protein>
<dbReference type="InterPro" id="IPR027417">
    <property type="entry name" value="P-loop_NTPase"/>
</dbReference>
<sequence>MADKKKSGTTRSRGKPVIARQKTLLDLFPRKTNSVVIEPDEGSKEAQDLVDNLQEVAAPTDGSRAADTISTGAVVEKLRLASLEPKALHPFFTMSAKARAEQTIPADEIIEVIGEDNSVDHDVQEISDISPNASQEGGSQQDPIILDTTPLKFTRIRQYDTSKPVAPLFLPKKAAKPVKPSIPKSRSAASLDAPYPDKYSQHVRGQQQAFISPVIPYGRRRKIHSLDAEVHAGPVIRSNASDAFGDTHTPGPSQFVKVTTLTDDSSFFTSIPEEDRQHPALSRLEKTKTDSAHAHRLWTDKWHPTCADEVLGNESNALYLRDWLRALELHLESTPISTSSENFDKAKGKGKAKADVARGSKRPRVIRAVEKRRGRKKRRVDSDDEDGWIAYSDEPEEDTYSLDEFDDDLDEGPVLSQLHRKVSEEHLLVPPVPTVPNHSFDPLTNTILLTGPSGTGKTAAAYACAEELGWEVFEVYPGIGKRSGAGIENLIGDVGKNHLVRKTRAGDADSSAKGANALTAHFGKAESGNKPAEMKPVDTEDPGSTSSRDFGFISPHDANTSDATPNVRQSMILLEEVDILFKEDANFWPAVTNFIKDCKRPVICTCNDISLVPTLDLPLQATLGFQPCPSPLAASYLQALCYAEGYEVERATLLALYESTFELNSVDLPDSPHPPMISDFPVPDLRRTIHQLQFQCSSADSESEYTSRWELEQKSVEDLCDWTWPTGRPRKSADGSSGDQPPLATVSRTNMLSTSELAVNHADLISFVDSHLIRGPLTTSEALAWNSCEPSADDEVGHPILFSSRTTTTSFGPYDRDDEIASTAVLLSRGALEFGMKPEPTPIGINSFRTRELFRARVDHQVQIAEALGSVVPLSVLTVRRSEVCIDYLPCVRDIVGVEDEQEEKQKQKERSGRMTRNSGGVYVRTLVLTTEAREALDRTGLESQAQG</sequence>
<dbReference type="EMBL" id="LUEZ02000049">
    <property type="protein sequence ID" value="RDB22523.1"/>
    <property type="molecule type" value="Genomic_DNA"/>
</dbReference>
<dbReference type="PANTHER" id="PTHR23389:SF21">
    <property type="entry name" value="ATPASE FAMILY AAA DOMAIN-CONTAINING PROTEIN 5"/>
    <property type="match status" value="1"/>
</dbReference>
<dbReference type="OrthoDB" id="9996895at2759"/>
<dbReference type="InterPro" id="IPR003959">
    <property type="entry name" value="ATPase_AAA_core"/>
</dbReference>
<dbReference type="GO" id="GO:0005634">
    <property type="term" value="C:nucleus"/>
    <property type="evidence" value="ECO:0007669"/>
    <property type="project" value="TreeGrafter"/>
</dbReference>
<name>A0A369JS50_HYPMA</name>
<evidence type="ECO:0000259" key="2">
    <source>
        <dbReference type="SMART" id="SM00382"/>
    </source>
</evidence>
<dbReference type="SMART" id="SM00382">
    <property type="entry name" value="AAA"/>
    <property type="match status" value="1"/>
</dbReference>